<protein>
    <recommendedName>
        <fullName evidence="6">Amino acid permease/ SLC12A domain-containing protein</fullName>
    </recommendedName>
</protein>
<dbReference type="AlphaFoldDB" id="A0A1S9N5G5"/>
<dbReference type="Proteomes" id="UP000190959">
    <property type="component" value="Unassembled WGS sequence"/>
</dbReference>
<evidence type="ECO:0000256" key="3">
    <source>
        <dbReference type="ARBA" id="ARBA00022989"/>
    </source>
</evidence>
<feature type="transmembrane region" description="Helical" evidence="5">
    <location>
        <begin position="434"/>
        <end position="452"/>
    </location>
</feature>
<feature type="transmembrane region" description="Helical" evidence="5">
    <location>
        <begin position="407"/>
        <end position="428"/>
    </location>
</feature>
<organism evidence="7 8">
    <name type="scientific">Clostridium beijerinckii</name>
    <name type="common">Clostridium MP</name>
    <dbReference type="NCBI Taxonomy" id="1520"/>
    <lineage>
        <taxon>Bacteria</taxon>
        <taxon>Bacillati</taxon>
        <taxon>Bacillota</taxon>
        <taxon>Clostridia</taxon>
        <taxon>Eubacteriales</taxon>
        <taxon>Clostridiaceae</taxon>
        <taxon>Clostridium</taxon>
    </lineage>
</organism>
<dbReference type="GO" id="GO:0055085">
    <property type="term" value="P:transmembrane transport"/>
    <property type="evidence" value="ECO:0007669"/>
    <property type="project" value="InterPro"/>
</dbReference>
<feature type="transmembrane region" description="Helical" evidence="5">
    <location>
        <begin position="58"/>
        <end position="79"/>
    </location>
</feature>
<evidence type="ECO:0000256" key="5">
    <source>
        <dbReference type="SAM" id="Phobius"/>
    </source>
</evidence>
<keyword evidence="2 5" id="KW-0812">Transmembrane</keyword>
<evidence type="ECO:0000313" key="7">
    <source>
        <dbReference type="EMBL" id="OOP72784.1"/>
    </source>
</evidence>
<name>A0A1S9N5G5_CLOBE</name>
<feature type="transmembrane region" description="Helical" evidence="5">
    <location>
        <begin position="202"/>
        <end position="221"/>
    </location>
</feature>
<gene>
    <name evidence="7" type="ORF">CBEIBR21_13260</name>
</gene>
<evidence type="ECO:0000256" key="1">
    <source>
        <dbReference type="ARBA" id="ARBA00004141"/>
    </source>
</evidence>
<feature type="transmembrane region" description="Helical" evidence="5">
    <location>
        <begin position="100"/>
        <end position="127"/>
    </location>
</feature>
<dbReference type="Pfam" id="PF00324">
    <property type="entry name" value="AA_permease"/>
    <property type="match status" value="1"/>
</dbReference>
<dbReference type="PIRSF" id="PIRSF006060">
    <property type="entry name" value="AA_transporter"/>
    <property type="match status" value="1"/>
</dbReference>
<accession>A0A1S9N5G5</accession>
<feature type="transmembrane region" description="Helical" evidence="5">
    <location>
        <begin position="133"/>
        <end position="155"/>
    </location>
</feature>
<keyword evidence="4 5" id="KW-0472">Membrane</keyword>
<dbReference type="InterPro" id="IPR004841">
    <property type="entry name" value="AA-permease/SLC12A_dom"/>
</dbReference>
<evidence type="ECO:0000256" key="4">
    <source>
        <dbReference type="ARBA" id="ARBA00023136"/>
    </source>
</evidence>
<dbReference type="Gene3D" id="1.20.1740.10">
    <property type="entry name" value="Amino acid/polyamine transporter I"/>
    <property type="match status" value="1"/>
</dbReference>
<feature type="transmembrane region" description="Helical" evidence="5">
    <location>
        <begin position="339"/>
        <end position="358"/>
    </location>
</feature>
<keyword evidence="3 5" id="KW-1133">Transmembrane helix</keyword>
<dbReference type="InterPro" id="IPR050367">
    <property type="entry name" value="APC_superfamily"/>
</dbReference>
<feature type="domain" description="Amino acid permease/ SLC12A" evidence="6">
    <location>
        <begin position="29"/>
        <end position="422"/>
    </location>
</feature>
<dbReference type="EMBL" id="MWMH01000004">
    <property type="protein sequence ID" value="OOP72784.1"/>
    <property type="molecule type" value="Genomic_DNA"/>
</dbReference>
<dbReference type="GO" id="GO:0016020">
    <property type="term" value="C:membrane"/>
    <property type="evidence" value="ECO:0007669"/>
    <property type="project" value="UniProtKB-SubCell"/>
</dbReference>
<evidence type="ECO:0000256" key="2">
    <source>
        <dbReference type="ARBA" id="ARBA00022692"/>
    </source>
</evidence>
<comment type="subcellular location">
    <subcellularLocation>
        <location evidence="1">Membrane</location>
        <topology evidence="1">Multi-pass membrane protein</topology>
    </subcellularLocation>
</comment>
<proteinExistence type="predicted"/>
<dbReference type="RefSeq" id="WP_078115882.1">
    <property type="nucleotide sequence ID" value="NZ_MWMH01000004.1"/>
</dbReference>
<reference evidence="7 8" key="1">
    <citation type="submission" date="2017-02" db="EMBL/GenBank/DDBJ databases">
        <title>Genome sequence of Clostridium beijerinckii Br21.</title>
        <authorList>
            <person name="Fonseca B.C."/>
            <person name="Guazzaroni M.E."/>
            <person name="Riano-Pachon D.M."/>
            <person name="Reginatto V."/>
        </authorList>
    </citation>
    <scope>NUCLEOTIDE SEQUENCE [LARGE SCALE GENOMIC DNA]</scope>
    <source>
        <strain evidence="7 8">Br21</strain>
    </source>
</reference>
<dbReference type="PANTHER" id="PTHR42770">
    <property type="entry name" value="AMINO ACID TRANSPORTER-RELATED"/>
    <property type="match status" value="1"/>
</dbReference>
<dbReference type="PANTHER" id="PTHR42770:SF11">
    <property type="entry name" value="INNER MEMBRANE TRANSPORT PROTEIN YBAT"/>
    <property type="match status" value="1"/>
</dbReference>
<evidence type="ECO:0000313" key="8">
    <source>
        <dbReference type="Proteomes" id="UP000190959"/>
    </source>
</evidence>
<evidence type="ECO:0000259" key="6">
    <source>
        <dbReference type="Pfam" id="PF00324"/>
    </source>
</evidence>
<sequence>MEKQSKSNDLVSKANSGLRTECLSFTEVIAQSIANIAPSATPAFTIPLVFALSGNGSWLTYVFATIAIALVGHHINQFAKRSSSPGALYTYVGEGLGGRAGFISGWALILGYVLTGTATLAAFSSFLNTIGEYFGITIPSVLAIIIGIILAWFVVSRDVKISAKLMLVLEGISLTLIFILGAIVVVQSGFKLDMTQLSLEGVSFDSLRLGLVLAFFSFVGFESATSLGHEAKNPLKNIPKSVITSAVFVGFIFVLFSYIEVLGFIGSETSLGETAAPLSYLADKTGFGFMGFIISIGATVSFWSCTVACITASARVILTMSQDNIISSTLGKTHSKHKTPYVSINLLAIVSLVIPVILSLCGIDTMEIFSWLGTIATLGFLFSYAMIVISAPVYLAKINQLKKSNMILSAITMAILLIPIIGSVYPLPAYPFNIFPFIFLAWIVIGGIWYEFSNATQSSLSKELDKDAVVNIRN</sequence>
<feature type="transmembrane region" description="Helical" evidence="5">
    <location>
        <begin position="242"/>
        <end position="265"/>
    </location>
</feature>
<feature type="transmembrane region" description="Helical" evidence="5">
    <location>
        <begin position="167"/>
        <end position="190"/>
    </location>
</feature>
<comment type="caution">
    <text evidence="7">The sequence shown here is derived from an EMBL/GenBank/DDBJ whole genome shotgun (WGS) entry which is preliminary data.</text>
</comment>
<feature type="transmembrane region" description="Helical" evidence="5">
    <location>
        <begin position="285"/>
        <end position="318"/>
    </location>
</feature>
<feature type="transmembrane region" description="Helical" evidence="5">
    <location>
        <begin position="370"/>
        <end position="395"/>
    </location>
</feature>